<evidence type="ECO:0000256" key="1">
    <source>
        <dbReference type="SAM" id="Phobius"/>
    </source>
</evidence>
<dbReference type="AlphaFoldDB" id="A0A0P9HC58"/>
<accession>A0A0P9HC58</accession>
<keyword evidence="3" id="KW-1185">Reference proteome</keyword>
<sequence length="174" mass="17333">MPRGLTLIIGGAILILGLVVGGLAMYRPSRPSYINTTPEPIGRPAAAAAAPQGVDATSVPVSAAPTEVAQSSTVTLADRAIVVAASVFPEPGQIAQGTPIILSFSAQGGEMQQLCSASSGLLDSGLCSIRGLKVASVNDAGVSVPLTDGQVQTLTRVRDAGVAITAAADNAVLM</sequence>
<evidence type="ECO:0000313" key="2">
    <source>
        <dbReference type="EMBL" id="KPV52063.1"/>
    </source>
</evidence>
<protein>
    <submittedName>
        <fullName evidence="2">Uncharacterized protein</fullName>
    </submittedName>
</protein>
<keyword evidence="1" id="KW-0472">Membrane</keyword>
<feature type="transmembrane region" description="Helical" evidence="1">
    <location>
        <begin position="6"/>
        <end position="26"/>
    </location>
</feature>
<proteinExistence type="predicted"/>
<name>A0A0P9HC58_9CHLR</name>
<dbReference type="EMBL" id="LJCR01000672">
    <property type="protein sequence ID" value="KPV52063.1"/>
    <property type="molecule type" value="Genomic_DNA"/>
</dbReference>
<keyword evidence="1" id="KW-1133">Transmembrane helix</keyword>
<evidence type="ECO:0000313" key="3">
    <source>
        <dbReference type="Proteomes" id="UP000050509"/>
    </source>
</evidence>
<dbReference type="Proteomes" id="UP000050509">
    <property type="component" value="Unassembled WGS sequence"/>
</dbReference>
<organism evidence="2 3">
    <name type="scientific">Kouleothrix aurantiaca</name>
    <dbReference type="NCBI Taxonomy" id="186479"/>
    <lineage>
        <taxon>Bacteria</taxon>
        <taxon>Bacillati</taxon>
        <taxon>Chloroflexota</taxon>
        <taxon>Chloroflexia</taxon>
        <taxon>Chloroflexales</taxon>
        <taxon>Roseiflexineae</taxon>
        <taxon>Roseiflexaceae</taxon>
        <taxon>Kouleothrix</taxon>
    </lineage>
</organism>
<reference evidence="2 3" key="1">
    <citation type="submission" date="2015-09" db="EMBL/GenBank/DDBJ databases">
        <title>Draft genome sequence of Kouleothrix aurantiaca JCM 19913.</title>
        <authorList>
            <person name="Hemp J."/>
        </authorList>
    </citation>
    <scope>NUCLEOTIDE SEQUENCE [LARGE SCALE GENOMIC DNA]</scope>
    <source>
        <strain evidence="2 3">COM-B</strain>
    </source>
</reference>
<keyword evidence="1" id="KW-0812">Transmembrane</keyword>
<comment type="caution">
    <text evidence="2">The sequence shown here is derived from an EMBL/GenBank/DDBJ whole genome shotgun (WGS) entry which is preliminary data.</text>
</comment>
<gene>
    <name evidence="2" type="ORF">SE17_17680</name>
</gene>
<feature type="non-terminal residue" evidence="2">
    <location>
        <position position="174"/>
    </location>
</feature>